<dbReference type="KEGG" id="rgi:RGI145_05300"/>
<evidence type="ECO:0000313" key="3">
    <source>
        <dbReference type="Proteomes" id="UP000185494"/>
    </source>
</evidence>
<organism evidence="2 3">
    <name type="scientific">Roseomonas gilardii</name>
    <dbReference type="NCBI Taxonomy" id="257708"/>
    <lineage>
        <taxon>Bacteria</taxon>
        <taxon>Pseudomonadati</taxon>
        <taxon>Pseudomonadota</taxon>
        <taxon>Alphaproteobacteria</taxon>
        <taxon>Acetobacterales</taxon>
        <taxon>Roseomonadaceae</taxon>
        <taxon>Roseomonas</taxon>
    </lineage>
</organism>
<gene>
    <name evidence="2" type="ORF">RGI145_05300</name>
</gene>
<dbReference type="Proteomes" id="UP000185494">
    <property type="component" value="Chromosome 1"/>
</dbReference>
<accession>A0A1L7AD11</accession>
<sequence length="88" mass="10069">MPFTRGMAEEAEQAARLRLARWCWAGSVLLNVLVAGVVALAYLLLPRRFGTWFGLLPILSVPTLAFAFLVLRPRRPRRLHRVRPDAFR</sequence>
<keyword evidence="1" id="KW-1133">Transmembrane helix</keyword>
<name>A0A1L7AD11_9PROT</name>
<evidence type="ECO:0000256" key="1">
    <source>
        <dbReference type="SAM" id="Phobius"/>
    </source>
</evidence>
<dbReference type="RefSeq" id="WP_075797548.1">
    <property type="nucleotide sequence ID" value="NZ_CP015583.1"/>
</dbReference>
<feature type="transmembrane region" description="Helical" evidence="1">
    <location>
        <begin position="51"/>
        <end position="71"/>
    </location>
</feature>
<dbReference type="STRING" id="257708.RGI145_05300"/>
<proteinExistence type="predicted"/>
<feature type="transmembrane region" description="Helical" evidence="1">
    <location>
        <begin position="21"/>
        <end position="45"/>
    </location>
</feature>
<dbReference type="AlphaFoldDB" id="A0A1L7AD11"/>
<protein>
    <submittedName>
        <fullName evidence="2">Uncharacterized protein</fullName>
    </submittedName>
</protein>
<keyword evidence="1" id="KW-0472">Membrane</keyword>
<keyword evidence="1" id="KW-0812">Transmembrane</keyword>
<dbReference type="EMBL" id="CP015583">
    <property type="protein sequence ID" value="APT56610.1"/>
    <property type="molecule type" value="Genomic_DNA"/>
</dbReference>
<evidence type="ECO:0000313" key="2">
    <source>
        <dbReference type="EMBL" id="APT56610.1"/>
    </source>
</evidence>
<reference evidence="2 3" key="1">
    <citation type="submission" date="2016-05" db="EMBL/GenBank/DDBJ databases">
        <title>Complete Genome and Methylome Analysis of Psychrotrophic Bacterial Isolates from Antarctic Lake Untersee.</title>
        <authorList>
            <person name="Fomenkov A."/>
            <person name="Akimov V.N."/>
            <person name="Vasilyeva L.V."/>
            <person name="Andersen D."/>
            <person name="Vincze T."/>
            <person name="Roberts R.J."/>
        </authorList>
    </citation>
    <scope>NUCLEOTIDE SEQUENCE [LARGE SCALE GENOMIC DNA]</scope>
    <source>
        <strain evidence="2 3">U14-5</strain>
    </source>
</reference>